<dbReference type="GO" id="GO:0016757">
    <property type="term" value="F:glycosyltransferase activity"/>
    <property type="evidence" value="ECO:0007669"/>
    <property type="project" value="UniProtKB-KW"/>
</dbReference>
<dbReference type="EMBL" id="CP074127">
    <property type="protein sequence ID" value="QUS58498.1"/>
    <property type="molecule type" value="Genomic_DNA"/>
</dbReference>
<keyword evidence="3" id="KW-0808">Transferase</keyword>
<dbReference type="EC" id="2.4.-.-" evidence="3"/>
<dbReference type="InterPro" id="IPR050194">
    <property type="entry name" value="Glycosyltransferase_grp1"/>
</dbReference>
<protein>
    <submittedName>
        <fullName evidence="3">Glycosyltransferase</fullName>
        <ecNumber evidence="3">2.4.-.-</ecNumber>
    </submittedName>
</protein>
<feature type="domain" description="Glycosyl transferase family 1" evidence="1">
    <location>
        <begin position="193"/>
        <end position="362"/>
    </location>
</feature>
<dbReference type="InterPro" id="IPR028098">
    <property type="entry name" value="Glyco_trans_4-like_N"/>
</dbReference>
<gene>
    <name evidence="3" type="ORF">KGB56_22510</name>
</gene>
<keyword evidence="3" id="KW-0614">Plasmid</keyword>
<dbReference type="Pfam" id="PF13439">
    <property type="entry name" value="Glyco_transf_4"/>
    <property type="match status" value="1"/>
</dbReference>
<geneLocation type="plasmid" evidence="3 4">
    <name>pAb134-01</name>
</geneLocation>
<keyword evidence="3" id="KW-0328">Glycosyltransferase</keyword>
<dbReference type="Proteomes" id="UP000680706">
    <property type="component" value="Plasmid pAb134-01"/>
</dbReference>
<sequence length="380" mass="43298">MRILLLTGGFGVTSETFIYDRAFTWVKQGHEVRVVTLKRLQPDQFPFDDVVELRRPNLLEKMQEKLQRHLGMADVVKYAKVYRRQVEREIKQFQPNKVHAEFGNIGALATPLCKRLNVPLSVFMHAFDITELPRKDLRWRDAYQKMFTTAEVVHTPSQFMRQKVVDLGAPEDLVKVTHNGIDVSKWRYTDPSQRFDGENVHFLFVGRLVEKKGPLQLLEAFKKCREELPPSITPHLTVCGSGPLEQRLKEEINASNLSTAVQLMGSCSHDEVKRYMSQAHILVQHSITTANGDMEGLPVSLTEAAACGLPIVSTVHSGIPEIVRHNVNGFLTDEKDIDTFSQYMALLAREPLKWQKMGLAGRQLVEDDFNISKIPTIIRK</sequence>
<evidence type="ECO:0000313" key="4">
    <source>
        <dbReference type="Proteomes" id="UP000680706"/>
    </source>
</evidence>
<proteinExistence type="predicted"/>
<reference evidence="3 4" key="1">
    <citation type="journal article" date="2021" name="Angew. Chem. Int. Ed. Engl.">
        <title>A novel family of nonribosomal peptides modulate collective behavior in Pseudovibrio bacteria isolated from marine sponges.</title>
        <authorList>
            <person name="Ioca L.P."/>
            <person name="Dai Y."/>
            <person name="Kunakom S."/>
            <person name="Diaz-Espinosa J."/>
            <person name="Krunic A."/>
            <person name="Crnkovic C.M."/>
            <person name="Orjala J."/>
            <person name="Sanchez L.M."/>
            <person name="Ferreira A.G."/>
            <person name="Berlinck R.G.S."/>
            <person name="Eustaquio A.S."/>
        </authorList>
    </citation>
    <scope>NUCLEOTIDE SEQUENCE [LARGE SCALE GENOMIC DNA]</scope>
    <source>
        <strain evidence="3 4">Ab134</strain>
        <plasmid evidence="3 4">pAb134-01</plasmid>
    </source>
</reference>
<evidence type="ECO:0000259" key="2">
    <source>
        <dbReference type="Pfam" id="PF13439"/>
    </source>
</evidence>
<dbReference type="PANTHER" id="PTHR45947">
    <property type="entry name" value="SULFOQUINOVOSYL TRANSFERASE SQD2"/>
    <property type="match status" value="1"/>
</dbReference>
<keyword evidence="4" id="KW-1185">Reference proteome</keyword>
<dbReference type="RefSeq" id="WP_075701350.1">
    <property type="nucleotide sequence ID" value="NZ_CP074127.1"/>
</dbReference>
<dbReference type="Gene3D" id="3.40.50.2000">
    <property type="entry name" value="Glycogen Phosphorylase B"/>
    <property type="match status" value="2"/>
</dbReference>
<organism evidence="3 4">
    <name type="scientific">Pseudovibrio brasiliensis</name>
    <dbReference type="NCBI Taxonomy" id="1898042"/>
    <lineage>
        <taxon>Bacteria</taxon>
        <taxon>Pseudomonadati</taxon>
        <taxon>Pseudomonadota</taxon>
        <taxon>Alphaproteobacteria</taxon>
        <taxon>Hyphomicrobiales</taxon>
        <taxon>Stappiaceae</taxon>
        <taxon>Pseudovibrio</taxon>
    </lineage>
</organism>
<feature type="domain" description="Glycosyltransferase subfamily 4-like N-terminal" evidence="2">
    <location>
        <begin position="15"/>
        <end position="184"/>
    </location>
</feature>
<evidence type="ECO:0000313" key="3">
    <source>
        <dbReference type="EMBL" id="QUS58498.1"/>
    </source>
</evidence>
<evidence type="ECO:0000259" key="1">
    <source>
        <dbReference type="Pfam" id="PF00534"/>
    </source>
</evidence>
<dbReference type="PANTHER" id="PTHR45947:SF14">
    <property type="entry name" value="SLL1723 PROTEIN"/>
    <property type="match status" value="1"/>
</dbReference>
<accession>A0ABX8AV41</accession>
<dbReference type="SUPFAM" id="SSF53756">
    <property type="entry name" value="UDP-Glycosyltransferase/glycogen phosphorylase"/>
    <property type="match status" value="1"/>
</dbReference>
<dbReference type="InterPro" id="IPR001296">
    <property type="entry name" value="Glyco_trans_1"/>
</dbReference>
<dbReference type="Pfam" id="PF00534">
    <property type="entry name" value="Glycos_transf_1"/>
    <property type="match status" value="1"/>
</dbReference>
<name>A0ABX8AV41_9HYPH</name>